<sequence length="351" mass="36644">MTVTLGNRSAIPAPRRGSGVFERARTVTEPALRSAVDSLPPTTRRAVGYHFGWWDSKGNDRRGTAAKAVRPALVLVAAEAVGGTPVGMAAVAAVPAAIPAAVAVELVHNFSLLHDDVLDSAGPRRHRPTVWQEFGAGAAILAGDALLALAFDVLAGLTHPAAPTAARMLSATVAQLAEGHAVGRGADVSLEECFRATRRKTGALLECSAGLGGLLGGGTPAQIAALRGFGAELGLAVQLSDDQLGIWGGASKPAYSDLRHRRRSLPIVAALAAGSPSAERIVPAYTAEHEMSDVEARELAESLDADGWRDWCGREADRHLRAALDQLEPGITAERGQDLRTIARLAGDRDR</sequence>
<evidence type="ECO:0000313" key="4">
    <source>
        <dbReference type="EMBL" id="GIF59597.1"/>
    </source>
</evidence>
<dbReference type="PANTHER" id="PTHR12001">
    <property type="entry name" value="GERANYLGERANYL PYROPHOSPHATE SYNTHASE"/>
    <property type="match status" value="1"/>
</dbReference>
<comment type="similarity">
    <text evidence="3">Belongs to the FPP/GGPP synthase family.</text>
</comment>
<dbReference type="SFLD" id="SFLDS00005">
    <property type="entry name" value="Isoprenoid_Synthase_Type_I"/>
    <property type="match status" value="1"/>
</dbReference>
<dbReference type="Pfam" id="PF00348">
    <property type="entry name" value="polyprenyl_synt"/>
    <property type="match status" value="1"/>
</dbReference>
<protein>
    <submittedName>
        <fullName evidence="4">Dimethylallyltransferase</fullName>
    </submittedName>
</protein>
<evidence type="ECO:0000256" key="1">
    <source>
        <dbReference type="ARBA" id="ARBA00022723"/>
    </source>
</evidence>
<reference evidence="4 5" key="1">
    <citation type="submission" date="2021-01" db="EMBL/GenBank/DDBJ databases">
        <title>Whole genome shotgun sequence of Asanoa iriomotensis NBRC 100142.</title>
        <authorList>
            <person name="Komaki H."/>
            <person name="Tamura T."/>
        </authorList>
    </citation>
    <scope>NUCLEOTIDE SEQUENCE [LARGE SCALE GENOMIC DNA]</scope>
    <source>
        <strain evidence="4 5">NBRC 100142</strain>
    </source>
</reference>
<dbReference type="PANTHER" id="PTHR12001:SF86">
    <property type="entry name" value="GERANYLGERANYL DIPHOSPHATE SYNTHASE"/>
    <property type="match status" value="1"/>
</dbReference>
<dbReference type="EMBL" id="BONC01000050">
    <property type="protein sequence ID" value="GIF59597.1"/>
    <property type="molecule type" value="Genomic_DNA"/>
</dbReference>
<organism evidence="4 5">
    <name type="scientific">Asanoa iriomotensis</name>
    <dbReference type="NCBI Taxonomy" id="234613"/>
    <lineage>
        <taxon>Bacteria</taxon>
        <taxon>Bacillati</taxon>
        <taxon>Actinomycetota</taxon>
        <taxon>Actinomycetes</taxon>
        <taxon>Micromonosporales</taxon>
        <taxon>Micromonosporaceae</taxon>
        <taxon>Asanoa</taxon>
    </lineage>
</organism>
<evidence type="ECO:0000256" key="3">
    <source>
        <dbReference type="RuleBase" id="RU004466"/>
    </source>
</evidence>
<keyword evidence="1" id="KW-0479">Metal-binding</keyword>
<keyword evidence="2" id="KW-0460">Magnesium</keyword>
<dbReference type="InterPro" id="IPR033749">
    <property type="entry name" value="Polyprenyl_synt_CS"/>
</dbReference>
<evidence type="ECO:0000313" key="5">
    <source>
        <dbReference type="Proteomes" id="UP000624325"/>
    </source>
</evidence>
<dbReference type="SUPFAM" id="SSF48576">
    <property type="entry name" value="Terpenoid synthases"/>
    <property type="match status" value="1"/>
</dbReference>
<dbReference type="InterPro" id="IPR008949">
    <property type="entry name" value="Isoprenoid_synthase_dom_sf"/>
</dbReference>
<keyword evidence="5" id="KW-1185">Reference proteome</keyword>
<comment type="caution">
    <text evidence="4">The sequence shown here is derived from an EMBL/GenBank/DDBJ whole genome shotgun (WGS) entry which is preliminary data.</text>
</comment>
<evidence type="ECO:0000256" key="2">
    <source>
        <dbReference type="ARBA" id="ARBA00022842"/>
    </source>
</evidence>
<dbReference type="PROSITE" id="PS00723">
    <property type="entry name" value="POLYPRENYL_SYNTHASE_1"/>
    <property type="match status" value="1"/>
</dbReference>
<dbReference type="InterPro" id="IPR000092">
    <property type="entry name" value="Polyprenyl_synt"/>
</dbReference>
<name>A0ABQ4C9Z2_9ACTN</name>
<dbReference type="Proteomes" id="UP000624325">
    <property type="component" value="Unassembled WGS sequence"/>
</dbReference>
<accession>A0ABQ4C9Z2</accession>
<dbReference type="Gene3D" id="1.10.600.10">
    <property type="entry name" value="Farnesyl Diphosphate Synthase"/>
    <property type="match status" value="1"/>
</dbReference>
<keyword evidence="3" id="KW-0808">Transferase</keyword>
<gene>
    <name evidence="4" type="ORF">Air01nite_56920</name>
</gene>
<proteinExistence type="inferred from homology"/>
<dbReference type="RefSeq" id="WP_239091031.1">
    <property type="nucleotide sequence ID" value="NZ_BAAALU010000014.1"/>
</dbReference>